<dbReference type="Proteomes" id="UP000216188">
    <property type="component" value="Unassembled WGS sequence"/>
</dbReference>
<dbReference type="Gene3D" id="3.10.180.10">
    <property type="entry name" value="2,3-Dihydroxybiphenyl 1,2-Dioxygenase, domain 1"/>
    <property type="match status" value="1"/>
</dbReference>
<name>A0A1A9FKW7_9HYPH</name>
<organism evidence="3 4">
    <name type="scientific">Brucella pseudogrignonensis</name>
    <dbReference type="NCBI Taxonomy" id="419475"/>
    <lineage>
        <taxon>Bacteria</taxon>
        <taxon>Pseudomonadati</taxon>
        <taxon>Pseudomonadota</taxon>
        <taxon>Alphaproteobacteria</taxon>
        <taxon>Hyphomicrobiales</taxon>
        <taxon>Brucellaceae</taxon>
        <taxon>Brucella/Ochrobactrum group</taxon>
        <taxon>Brucella</taxon>
    </lineage>
</organism>
<feature type="domain" description="VOC" evidence="1">
    <location>
        <begin position="3"/>
        <end position="132"/>
    </location>
</feature>
<reference evidence="2 5" key="2">
    <citation type="submission" date="2018-11" db="EMBL/GenBank/DDBJ databases">
        <title>Genome sequencing and analysis.</title>
        <authorList>
            <person name="Huang Y.-T."/>
        </authorList>
    </citation>
    <scope>NUCLEOTIDE SEQUENCE [LARGE SCALE GENOMIC DNA]</scope>
    <source>
        <strain evidence="2 5">SHIN</strain>
    </source>
</reference>
<dbReference type="EMBL" id="PKQI01000003">
    <property type="protein sequence ID" value="NNV22763.1"/>
    <property type="molecule type" value="Genomic_DNA"/>
</dbReference>
<dbReference type="KEGG" id="ops:A8A54_07955"/>
<comment type="caution">
    <text evidence="3">The sequence shown here is derived from an EMBL/GenBank/DDBJ whole genome shotgun (WGS) entry which is preliminary data.</text>
</comment>
<evidence type="ECO:0000313" key="2">
    <source>
        <dbReference type="EMBL" id="NNV22763.1"/>
    </source>
</evidence>
<evidence type="ECO:0000313" key="5">
    <source>
        <dbReference type="Proteomes" id="UP000526233"/>
    </source>
</evidence>
<keyword evidence="4" id="KW-1185">Reference proteome</keyword>
<keyword evidence="3" id="KW-0223">Dioxygenase</keyword>
<dbReference type="Proteomes" id="UP000526233">
    <property type="component" value="Unassembled WGS sequence"/>
</dbReference>
<dbReference type="STRING" id="419475.A8A54_07955"/>
<dbReference type="EMBL" id="NNRM01000011">
    <property type="protein sequence ID" value="OYR29171.1"/>
    <property type="molecule type" value="Genomic_DNA"/>
</dbReference>
<dbReference type="PANTHER" id="PTHR35006:SF3">
    <property type="entry name" value="GLYOXALASE FAMILY PROTEIN (AFU_ORTHOLOGUE AFUA_3G06020)"/>
    <property type="match status" value="1"/>
</dbReference>
<dbReference type="Pfam" id="PF00903">
    <property type="entry name" value="Glyoxalase"/>
    <property type="match status" value="1"/>
</dbReference>
<dbReference type="PANTHER" id="PTHR35006">
    <property type="entry name" value="GLYOXALASE FAMILY PROTEIN (AFU_ORTHOLOGUE AFUA_5G14830)"/>
    <property type="match status" value="1"/>
</dbReference>
<reference evidence="3 4" key="1">
    <citation type="submission" date="2017-07" db="EMBL/GenBank/DDBJ databases">
        <title>Phylogenetic study on the rhizospheric bacterium Ochrobactrum sp. A44.</title>
        <authorList>
            <person name="Krzyzanowska D.M."/>
            <person name="Ossowicki A."/>
            <person name="Rajewska M."/>
            <person name="Maciag T."/>
            <person name="Kaczynski Z."/>
            <person name="Czerwicka M."/>
            <person name="Jafra S."/>
        </authorList>
    </citation>
    <scope>NUCLEOTIDE SEQUENCE [LARGE SCALE GENOMIC DNA]</scope>
    <source>
        <strain evidence="3 4">CCUG 30717</strain>
    </source>
</reference>
<gene>
    <name evidence="3" type="ORF">CEV34_0728</name>
    <name evidence="2" type="ORF">EHE22_20340</name>
</gene>
<dbReference type="RefSeq" id="WP_007876312.1">
    <property type="nucleotide sequence ID" value="NZ_CAXURC020000001.1"/>
</dbReference>
<accession>A0A1A9FKW7</accession>
<dbReference type="InterPro" id="IPR037523">
    <property type="entry name" value="VOC_core"/>
</dbReference>
<dbReference type="OrthoDB" id="9807407at2"/>
<dbReference type="InterPro" id="IPR029068">
    <property type="entry name" value="Glyas_Bleomycin-R_OHBP_Dase"/>
</dbReference>
<dbReference type="SUPFAM" id="SSF54593">
    <property type="entry name" value="Glyoxalase/Bleomycin resistance protein/Dihydroxybiphenyl dioxygenase"/>
    <property type="match status" value="1"/>
</dbReference>
<sequence>MSLFDHIGFQSKDLRRSLSFYESCMPKLGLAVIPHSDSGFFVSGGERAPVPFLWIHKGQKADAGVPEGKPGNHLHLMFNASSREDVEAFFRAAVQGGGRESGSPAYQGPEEMGYYAALVFDPDGNTLEAGFRRRVR</sequence>
<evidence type="ECO:0000259" key="1">
    <source>
        <dbReference type="PROSITE" id="PS51819"/>
    </source>
</evidence>
<evidence type="ECO:0000313" key="3">
    <source>
        <dbReference type="EMBL" id="OYR29171.1"/>
    </source>
</evidence>
<dbReference type="InterPro" id="IPR004360">
    <property type="entry name" value="Glyas_Fos-R_dOase_dom"/>
</dbReference>
<keyword evidence="3" id="KW-0560">Oxidoreductase</keyword>
<dbReference type="PROSITE" id="PS51819">
    <property type="entry name" value="VOC"/>
    <property type="match status" value="1"/>
</dbReference>
<dbReference type="GeneID" id="93108188"/>
<dbReference type="GO" id="GO:0051213">
    <property type="term" value="F:dioxygenase activity"/>
    <property type="evidence" value="ECO:0007669"/>
    <property type="project" value="UniProtKB-KW"/>
</dbReference>
<protein>
    <submittedName>
        <fullName evidence="2 3">Glyoxalase</fullName>
    </submittedName>
</protein>
<proteinExistence type="predicted"/>
<dbReference type="AlphaFoldDB" id="A0A1A9FKW7"/>
<evidence type="ECO:0000313" key="4">
    <source>
        <dbReference type="Proteomes" id="UP000216188"/>
    </source>
</evidence>